<reference evidence="2" key="1">
    <citation type="submission" date="2014-03" db="EMBL/GenBank/DDBJ databases">
        <authorList>
            <person name="Aksoy S."/>
            <person name="Warren W."/>
            <person name="Wilson R.K."/>
        </authorList>
    </citation>
    <scope>NUCLEOTIDE SEQUENCE [LARGE SCALE GENOMIC DNA]</scope>
    <source>
        <strain evidence="2">IAEA</strain>
    </source>
</reference>
<sequence length="192" mass="20711">MECTNKSDGDTVVIITFNGSCFRKPATTFINISIATNKKVVHNIVILLRLYIERLDHAHTIVVGRPKTGLIWSKKCLSPKVISVELLTATLPILGVATDDGVVPKLCALPSSSPMMLSLLSGEIAALEALPESGVFKLLTESLVLAIAVESVEIEQLLVEVPGVAAVAFPTSRMVLLTINHLAAVYYYRLTI</sequence>
<dbReference type="Proteomes" id="UP000092445">
    <property type="component" value="Unassembled WGS sequence"/>
</dbReference>
<evidence type="ECO:0000313" key="2">
    <source>
        <dbReference type="Proteomes" id="UP000092445"/>
    </source>
</evidence>
<protein>
    <submittedName>
        <fullName evidence="1">Uncharacterized protein</fullName>
    </submittedName>
</protein>
<dbReference type="AlphaFoldDB" id="A0A1A9Z2N1"/>
<evidence type="ECO:0000313" key="1">
    <source>
        <dbReference type="EnsemblMetazoa" id="GPAI001868-PA"/>
    </source>
</evidence>
<keyword evidence="2" id="KW-1185">Reference proteome</keyword>
<proteinExistence type="predicted"/>
<accession>A0A1A9Z2N1</accession>
<organism evidence="1 2">
    <name type="scientific">Glossina pallidipes</name>
    <name type="common">Tsetse fly</name>
    <dbReference type="NCBI Taxonomy" id="7398"/>
    <lineage>
        <taxon>Eukaryota</taxon>
        <taxon>Metazoa</taxon>
        <taxon>Ecdysozoa</taxon>
        <taxon>Arthropoda</taxon>
        <taxon>Hexapoda</taxon>
        <taxon>Insecta</taxon>
        <taxon>Pterygota</taxon>
        <taxon>Neoptera</taxon>
        <taxon>Endopterygota</taxon>
        <taxon>Diptera</taxon>
        <taxon>Brachycera</taxon>
        <taxon>Muscomorpha</taxon>
        <taxon>Hippoboscoidea</taxon>
        <taxon>Glossinidae</taxon>
        <taxon>Glossina</taxon>
    </lineage>
</organism>
<dbReference type="EnsemblMetazoa" id="GPAI001868-RA">
    <property type="protein sequence ID" value="GPAI001868-PA"/>
    <property type="gene ID" value="GPAI001868"/>
</dbReference>
<reference evidence="1" key="2">
    <citation type="submission" date="2020-05" db="UniProtKB">
        <authorList>
            <consortium name="EnsemblMetazoa"/>
        </authorList>
    </citation>
    <scope>IDENTIFICATION</scope>
    <source>
        <strain evidence="1">IAEA</strain>
    </source>
</reference>
<dbReference type="VEuPathDB" id="VectorBase:GPAI001868"/>
<name>A0A1A9Z2N1_GLOPL</name>